<dbReference type="PROSITE" id="PS51257">
    <property type="entry name" value="PROKAR_LIPOPROTEIN"/>
    <property type="match status" value="1"/>
</dbReference>
<dbReference type="EMBL" id="JBBJUP010000001">
    <property type="protein sequence ID" value="MEJ8277315.1"/>
    <property type="molecule type" value="Genomic_DNA"/>
</dbReference>
<dbReference type="Proteomes" id="UP001364211">
    <property type="component" value="Unassembled WGS sequence"/>
</dbReference>
<proteinExistence type="predicted"/>
<name>A0ABU8T021_9PSEU</name>
<comment type="caution">
    <text evidence="1">The sequence shown here is derived from an EMBL/GenBank/DDBJ whole genome shotgun (WGS) entry which is preliminary data.</text>
</comment>
<sequence>MTAVRRGGLVVAAVLTLLLLAGCGSSLATRPSSSRVVTPTTTAQASTPFCEAVEASRAATQPFSGVGIGRSVSDVGRLAADVRRTNQQVTALAPQELRQDFDRVDQLVERQLSLLEANGGDTLAVARDPGIASTRADPQYQQASQRINDYVRSTCT</sequence>
<dbReference type="RefSeq" id="WP_340285311.1">
    <property type="nucleotide sequence ID" value="NZ_JBBJUP010000001.1"/>
</dbReference>
<evidence type="ECO:0000313" key="2">
    <source>
        <dbReference type="Proteomes" id="UP001364211"/>
    </source>
</evidence>
<evidence type="ECO:0000313" key="1">
    <source>
        <dbReference type="EMBL" id="MEJ8277315.1"/>
    </source>
</evidence>
<accession>A0ABU8T021</accession>
<gene>
    <name evidence="1" type="ORF">WJX68_00065</name>
</gene>
<protein>
    <submittedName>
        <fullName evidence="1">Uncharacterized protein</fullName>
    </submittedName>
</protein>
<organism evidence="1 2">
    <name type="scientific">Pseudonocardia spirodelae</name>
    <dbReference type="NCBI Taxonomy" id="3133431"/>
    <lineage>
        <taxon>Bacteria</taxon>
        <taxon>Bacillati</taxon>
        <taxon>Actinomycetota</taxon>
        <taxon>Actinomycetes</taxon>
        <taxon>Pseudonocardiales</taxon>
        <taxon>Pseudonocardiaceae</taxon>
        <taxon>Pseudonocardia</taxon>
    </lineage>
</organism>
<reference evidence="1 2" key="1">
    <citation type="submission" date="2024-03" db="EMBL/GenBank/DDBJ databases">
        <title>Draft genome sequence of Pseudonocardia sp. DW16-2.</title>
        <authorList>
            <person name="Duangmal K."/>
        </authorList>
    </citation>
    <scope>NUCLEOTIDE SEQUENCE [LARGE SCALE GENOMIC DNA]</scope>
    <source>
        <strain evidence="1 2">DW16-2</strain>
    </source>
</reference>
<keyword evidence="2" id="KW-1185">Reference proteome</keyword>